<proteinExistence type="predicted"/>
<reference evidence="2 3" key="1">
    <citation type="submission" date="2023-11" db="EMBL/GenBank/DDBJ databases">
        <authorList>
            <person name="Okamura Y."/>
        </authorList>
    </citation>
    <scope>NUCLEOTIDE SEQUENCE [LARGE SCALE GENOMIC DNA]</scope>
</reference>
<feature type="compositionally biased region" description="Low complexity" evidence="1">
    <location>
        <begin position="9"/>
        <end position="23"/>
    </location>
</feature>
<dbReference type="SUPFAM" id="SSF52047">
    <property type="entry name" value="RNI-like"/>
    <property type="match status" value="1"/>
</dbReference>
<dbReference type="AlphaFoldDB" id="A0AAV1J7V4"/>
<dbReference type="PANTHER" id="PTHR46984:SF1">
    <property type="entry name" value="LEUCINE-RICH REPEAT-CONTAINING PROTEIN 71"/>
    <property type="match status" value="1"/>
</dbReference>
<feature type="compositionally biased region" description="Basic residues" evidence="1">
    <location>
        <begin position="470"/>
        <end position="480"/>
    </location>
</feature>
<evidence type="ECO:0000313" key="3">
    <source>
        <dbReference type="Proteomes" id="UP001497472"/>
    </source>
</evidence>
<name>A0AAV1J7V4_9NEOP</name>
<keyword evidence="3" id="KW-1185">Reference proteome</keyword>
<dbReference type="Gene3D" id="3.80.10.10">
    <property type="entry name" value="Ribonuclease Inhibitor"/>
    <property type="match status" value="1"/>
</dbReference>
<dbReference type="Pfam" id="PF13516">
    <property type="entry name" value="LRR_6"/>
    <property type="match status" value="2"/>
</dbReference>
<gene>
    <name evidence="2" type="ORF">LNINA_LOCUS5134</name>
</gene>
<dbReference type="InterPro" id="IPR032675">
    <property type="entry name" value="LRR_dom_sf"/>
</dbReference>
<dbReference type="SMART" id="SM00368">
    <property type="entry name" value="LRR_RI"/>
    <property type="match status" value="4"/>
</dbReference>
<feature type="region of interest" description="Disordered" evidence="1">
    <location>
        <begin position="1"/>
        <end position="24"/>
    </location>
</feature>
<protein>
    <recommendedName>
        <fullName evidence="4">Leucine-rich repeat-containing protein 71</fullName>
    </recommendedName>
</protein>
<evidence type="ECO:0000313" key="2">
    <source>
        <dbReference type="EMBL" id="CAK1545486.1"/>
    </source>
</evidence>
<sequence>MKEPQNRNSITHSKTVSSSKSVILTPPPPKPLDFEGFIPWKIMCHKKILGSKSKYFSKQTAKTRAETDIKLSDSAKIFPSDSTLKSYIPISAYYDPRGRLVEIVIDRSPFEIPRKVIVAFSLCVPFHSSLTRVSIRNGGLKLPALYEIGKLLSHSTITDVVIENCFVPEGTYQLLLEHVSHLRNLALRRLCINDMACCNIAKGLEMGEPASKTLLTLDLTSNKITDDGAKAFGDMLRKKRCLLHLNLCDNNLSDAGAAYILNCLKSFPLTCQEIQDTKRRRFEHFIKRIAVYKKHVEHLTRCQGEEKISNEFVDKKGQKKVKGGQTVSAVTSALSIPQLADKLTQDEIGEFVDVFGCHHVTYVNKVMNCDGNLRLCSLNLAYNNLSFLSVRKIYEVLLYQRNVFTIYKPSITTGLLRVVFDGNNVPSQCKEVRLIQDLLHKLVTNRCPSKNVPLKAQSSNSVMSSTKTGKTSKPKKSIAR</sequence>
<comment type="caution">
    <text evidence="2">The sequence shown here is derived from an EMBL/GenBank/DDBJ whole genome shotgun (WGS) entry which is preliminary data.</text>
</comment>
<evidence type="ECO:0000256" key="1">
    <source>
        <dbReference type="SAM" id="MobiDB-lite"/>
    </source>
</evidence>
<dbReference type="PANTHER" id="PTHR46984">
    <property type="entry name" value="LEUCINE-RICH REPEAT-CONTAINING PROTEIN 71"/>
    <property type="match status" value="1"/>
</dbReference>
<dbReference type="InterPro" id="IPR053040">
    <property type="entry name" value="LRR-containing_protein_71"/>
</dbReference>
<dbReference type="EMBL" id="CAVLEF010000007">
    <property type="protein sequence ID" value="CAK1545486.1"/>
    <property type="molecule type" value="Genomic_DNA"/>
</dbReference>
<organism evidence="2 3">
    <name type="scientific">Leptosia nina</name>
    <dbReference type="NCBI Taxonomy" id="320188"/>
    <lineage>
        <taxon>Eukaryota</taxon>
        <taxon>Metazoa</taxon>
        <taxon>Ecdysozoa</taxon>
        <taxon>Arthropoda</taxon>
        <taxon>Hexapoda</taxon>
        <taxon>Insecta</taxon>
        <taxon>Pterygota</taxon>
        <taxon>Neoptera</taxon>
        <taxon>Endopterygota</taxon>
        <taxon>Lepidoptera</taxon>
        <taxon>Glossata</taxon>
        <taxon>Ditrysia</taxon>
        <taxon>Papilionoidea</taxon>
        <taxon>Pieridae</taxon>
        <taxon>Pierinae</taxon>
        <taxon>Leptosia</taxon>
    </lineage>
</organism>
<dbReference type="Proteomes" id="UP001497472">
    <property type="component" value="Unassembled WGS sequence"/>
</dbReference>
<feature type="region of interest" description="Disordered" evidence="1">
    <location>
        <begin position="454"/>
        <end position="480"/>
    </location>
</feature>
<dbReference type="InterPro" id="IPR001611">
    <property type="entry name" value="Leu-rich_rpt"/>
</dbReference>
<accession>A0AAV1J7V4</accession>
<evidence type="ECO:0008006" key="4">
    <source>
        <dbReference type="Google" id="ProtNLM"/>
    </source>
</evidence>